<sequence>MPALYFSYARLRGLHGSPLIQQTLSPASGTKGLWVPTVDYGGTSTTLDMPSTNKENLKENAAVRKRLGRKNRGRRSRKQPPSTEWDEDSMRGPLLASSHGSLTSEKFCQTAQVVETRCFATPVKRRQIADGEWQTDVSSPEADRVPLHPLGAASNRSRPSFLSPLCSPRKPRNARFARPVRAMMDVFLDSRARSDMEDESDDESFRAIERRLGIGKYVRTPESPTPSSSRASSRDTNSPLSTPTRASRQPPLEKFPLRGLGLYLWRTQGCPSESTTSLCTKRYSTLASQRQGFWKREAERLRSRAPKIFLPSWHLGLTPQGDGEDTERLMTLAEVSLTEMELDVSDLDLDPPEHQRFEVLGDRSTADWS</sequence>
<organism evidence="2 3">
    <name type="scientific">Thelephora terrestris</name>
    <dbReference type="NCBI Taxonomy" id="56493"/>
    <lineage>
        <taxon>Eukaryota</taxon>
        <taxon>Fungi</taxon>
        <taxon>Dikarya</taxon>
        <taxon>Basidiomycota</taxon>
        <taxon>Agaricomycotina</taxon>
        <taxon>Agaricomycetes</taxon>
        <taxon>Thelephorales</taxon>
        <taxon>Thelephoraceae</taxon>
        <taxon>Thelephora</taxon>
    </lineage>
</organism>
<gene>
    <name evidence="2" type="ORF">BJ322DRAFT_328444</name>
</gene>
<accession>A0A9P6H948</accession>
<evidence type="ECO:0000313" key="2">
    <source>
        <dbReference type="EMBL" id="KAF9780278.1"/>
    </source>
</evidence>
<proteinExistence type="predicted"/>
<dbReference type="Proteomes" id="UP000736335">
    <property type="component" value="Unassembled WGS sequence"/>
</dbReference>
<dbReference type="AlphaFoldDB" id="A0A9P6H948"/>
<feature type="compositionally biased region" description="Low complexity" evidence="1">
    <location>
        <begin position="220"/>
        <end position="239"/>
    </location>
</feature>
<protein>
    <submittedName>
        <fullName evidence="2">Uncharacterized protein</fullName>
    </submittedName>
</protein>
<dbReference type="OrthoDB" id="10502069at2759"/>
<feature type="region of interest" description="Disordered" evidence="1">
    <location>
        <begin position="44"/>
        <end position="98"/>
    </location>
</feature>
<feature type="compositionally biased region" description="Basic residues" evidence="1">
    <location>
        <begin position="63"/>
        <end position="78"/>
    </location>
</feature>
<evidence type="ECO:0000256" key="1">
    <source>
        <dbReference type="SAM" id="MobiDB-lite"/>
    </source>
</evidence>
<comment type="caution">
    <text evidence="2">The sequence shown here is derived from an EMBL/GenBank/DDBJ whole genome shotgun (WGS) entry which is preliminary data.</text>
</comment>
<dbReference type="EMBL" id="WIUZ02000017">
    <property type="protein sequence ID" value="KAF9780278.1"/>
    <property type="molecule type" value="Genomic_DNA"/>
</dbReference>
<keyword evidence="3" id="KW-1185">Reference proteome</keyword>
<feature type="compositionally biased region" description="Polar residues" evidence="1">
    <location>
        <begin position="44"/>
        <end position="54"/>
    </location>
</feature>
<reference evidence="2" key="2">
    <citation type="submission" date="2020-11" db="EMBL/GenBank/DDBJ databases">
        <authorList>
            <consortium name="DOE Joint Genome Institute"/>
            <person name="Kuo A."/>
            <person name="Miyauchi S."/>
            <person name="Kiss E."/>
            <person name="Drula E."/>
            <person name="Kohler A."/>
            <person name="Sanchez-Garcia M."/>
            <person name="Andreopoulos B."/>
            <person name="Barry K.W."/>
            <person name="Bonito G."/>
            <person name="Buee M."/>
            <person name="Carver A."/>
            <person name="Chen C."/>
            <person name="Cichocki N."/>
            <person name="Clum A."/>
            <person name="Culley D."/>
            <person name="Crous P.W."/>
            <person name="Fauchery L."/>
            <person name="Girlanda M."/>
            <person name="Hayes R."/>
            <person name="Keri Z."/>
            <person name="Labutti K."/>
            <person name="Lipzen A."/>
            <person name="Lombard V."/>
            <person name="Magnuson J."/>
            <person name="Maillard F."/>
            <person name="Morin E."/>
            <person name="Murat C."/>
            <person name="Nolan M."/>
            <person name="Ohm R."/>
            <person name="Pangilinan J."/>
            <person name="Pereira M."/>
            <person name="Perotto S."/>
            <person name="Peter M."/>
            <person name="Riley R."/>
            <person name="Sitrit Y."/>
            <person name="Stielow B."/>
            <person name="Szollosi G."/>
            <person name="Zifcakova L."/>
            <person name="Stursova M."/>
            <person name="Spatafora J.W."/>
            <person name="Tedersoo L."/>
            <person name="Vaario L.-M."/>
            <person name="Yamada A."/>
            <person name="Yan M."/>
            <person name="Wang P."/>
            <person name="Xu J."/>
            <person name="Bruns T."/>
            <person name="Baldrian P."/>
            <person name="Vilgalys R."/>
            <person name="Henrissat B."/>
            <person name="Grigoriev I.V."/>
            <person name="Hibbett D."/>
            <person name="Nagy L.G."/>
            <person name="Martin F.M."/>
        </authorList>
    </citation>
    <scope>NUCLEOTIDE SEQUENCE</scope>
    <source>
        <strain evidence="2">UH-Tt-Lm1</strain>
    </source>
</reference>
<evidence type="ECO:0000313" key="3">
    <source>
        <dbReference type="Proteomes" id="UP000736335"/>
    </source>
</evidence>
<reference evidence="2" key="1">
    <citation type="journal article" date="2020" name="Nat. Commun.">
        <title>Large-scale genome sequencing of mycorrhizal fungi provides insights into the early evolution of symbiotic traits.</title>
        <authorList>
            <person name="Miyauchi S."/>
            <person name="Kiss E."/>
            <person name="Kuo A."/>
            <person name="Drula E."/>
            <person name="Kohler A."/>
            <person name="Sanchez-Garcia M."/>
            <person name="Morin E."/>
            <person name="Andreopoulos B."/>
            <person name="Barry K.W."/>
            <person name="Bonito G."/>
            <person name="Buee M."/>
            <person name="Carver A."/>
            <person name="Chen C."/>
            <person name="Cichocki N."/>
            <person name="Clum A."/>
            <person name="Culley D."/>
            <person name="Crous P.W."/>
            <person name="Fauchery L."/>
            <person name="Girlanda M."/>
            <person name="Hayes R.D."/>
            <person name="Keri Z."/>
            <person name="LaButti K."/>
            <person name="Lipzen A."/>
            <person name="Lombard V."/>
            <person name="Magnuson J."/>
            <person name="Maillard F."/>
            <person name="Murat C."/>
            <person name="Nolan M."/>
            <person name="Ohm R.A."/>
            <person name="Pangilinan J."/>
            <person name="Pereira M.F."/>
            <person name="Perotto S."/>
            <person name="Peter M."/>
            <person name="Pfister S."/>
            <person name="Riley R."/>
            <person name="Sitrit Y."/>
            <person name="Stielow J.B."/>
            <person name="Szollosi G."/>
            <person name="Zifcakova L."/>
            <person name="Stursova M."/>
            <person name="Spatafora J.W."/>
            <person name="Tedersoo L."/>
            <person name="Vaario L.M."/>
            <person name="Yamada A."/>
            <person name="Yan M."/>
            <person name="Wang P."/>
            <person name="Xu J."/>
            <person name="Bruns T."/>
            <person name="Baldrian P."/>
            <person name="Vilgalys R."/>
            <person name="Dunand C."/>
            <person name="Henrissat B."/>
            <person name="Grigoriev I.V."/>
            <person name="Hibbett D."/>
            <person name="Nagy L.G."/>
            <person name="Martin F.M."/>
        </authorList>
    </citation>
    <scope>NUCLEOTIDE SEQUENCE</scope>
    <source>
        <strain evidence="2">UH-Tt-Lm1</strain>
    </source>
</reference>
<name>A0A9P6H948_9AGAM</name>
<feature type="region of interest" description="Disordered" evidence="1">
    <location>
        <begin position="216"/>
        <end position="253"/>
    </location>
</feature>
<feature type="region of interest" description="Disordered" evidence="1">
    <location>
        <begin position="131"/>
        <end position="156"/>
    </location>
</feature>